<dbReference type="PANTHER" id="PTHR33434:SF2">
    <property type="entry name" value="FATTY ACID-BINDING PROTEIN TM_1468"/>
    <property type="match status" value="1"/>
</dbReference>
<dbReference type="NCBIfam" id="TIGR00762">
    <property type="entry name" value="DegV"/>
    <property type="match status" value="1"/>
</dbReference>
<dbReference type="Proteomes" id="UP000053577">
    <property type="component" value="Unassembled WGS sequence"/>
</dbReference>
<reference evidence="2 3" key="1">
    <citation type="journal article" date="2015" name="Sci. Rep.">
        <title>A comparative genomics and reductive dehalogenase gene transcription study of two chloroethene-respiring bacteria, Dehalococcoides mccartyi strains MB and 11a.</title>
        <authorList>
            <person name="Low A."/>
            <person name="Shen Z."/>
            <person name="Cheng D."/>
            <person name="Rogers M.J."/>
            <person name="Lee P.K."/>
            <person name="He J."/>
        </authorList>
    </citation>
    <scope>NUCLEOTIDE SEQUENCE [LARGE SCALE GENOMIC DNA]</scope>
    <source>
        <strain evidence="2 3">MB</strain>
    </source>
</reference>
<dbReference type="InterPro" id="IPR003797">
    <property type="entry name" value="DegV"/>
</dbReference>
<dbReference type="OrthoDB" id="9780660at2"/>
<accession>A0A0V8M2U5</accession>
<name>A0A0V8M2U5_9CHLR</name>
<sequence length="281" mass="30966">MNVQIVIDSTSDITPQMAKAMGNVHIMPLTVSFGNEHFQDGIDITPETFYTRLVHDSNVPTTTQPLPGYVMELVSRLSKETDQILILTLSQKLSGTYQSALYTKKMLESPGCRIEVLDTQLTTLGHGLRAVRASDMAKEGANLDQILEELRKPHNYLAGVMYFDTLKYLARGGRIGKAQSLLGAMLSFKPIITVQDGEVSPVTRVRSHQAGMDYLYNYAASRKNIRYLGVEHANTPEVAESLIDRLGNIFPEEKIIRSRIGPVIGTSIGPNAVCVVAWADA</sequence>
<dbReference type="SUPFAM" id="SSF82549">
    <property type="entry name" value="DAK1/DegV-like"/>
    <property type="match status" value="1"/>
</dbReference>
<protein>
    <submittedName>
        <fullName evidence="2">Fatty acid-binding protein DegV</fullName>
    </submittedName>
</protein>
<dbReference type="AlphaFoldDB" id="A0A0V8M2U5"/>
<dbReference type="PROSITE" id="PS51482">
    <property type="entry name" value="DEGV"/>
    <property type="match status" value="1"/>
</dbReference>
<dbReference type="EMBL" id="JGYD01000018">
    <property type="protein sequence ID" value="KSV18076.1"/>
    <property type="molecule type" value="Genomic_DNA"/>
</dbReference>
<dbReference type="PANTHER" id="PTHR33434">
    <property type="entry name" value="DEGV DOMAIN-CONTAINING PROTEIN DR_1986-RELATED"/>
    <property type="match status" value="1"/>
</dbReference>
<proteinExistence type="predicted"/>
<dbReference type="GO" id="GO:0008289">
    <property type="term" value="F:lipid binding"/>
    <property type="evidence" value="ECO:0007669"/>
    <property type="project" value="UniProtKB-KW"/>
</dbReference>
<dbReference type="InterPro" id="IPR050270">
    <property type="entry name" value="DegV_domain_contain"/>
</dbReference>
<organism evidence="2 3">
    <name type="scientific">Dehalococcoides mccartyi</name>
    <dbReference type="NCBI Taxonomy" id="61435"/>
    <lineage>
        <taxon>Bacteria</taxon>
        <taxon>Bacillati</taxon>
        <taxon>Chloroflexota</taxon>
        <taxon>Dehalococcoidia</taxon>
        <taxon>Dehalococcoidales</taxon>
        <taxon>Dehalococcoidaceae</taxon>
        <taxon>Dehalococcoides</taxon>
    </lineage>
</organism>
<evidence type="ECO:0000313" key="3">
    <source>
        <dbReference type="Proteomes" id="UP000053577"/>
    </source>
</evidence>
<dbReference type="Gene3D" id="3.30.1180.10">
    <property type="match status" value="1"/>
</dbReference>
<keyword evidence="1" id="KW-0446">Lipid-binding</keyword>
<dbReference type="PATRIC" id="fig|61435.5.peg.1067"/>
<evidence type="ECO:0000313" key="2">
    <source>
        <dbReference type="EMBL" id="KSV18076.1"/>
    </source>
</evidence>
<gene>
    <name evidence="2" type="ORF">DA01_05400</name>
</gene>
<dbReference type="RefSeq" id="WP_058292526.1">
    <property type="nucleotide sequence ID" value="NZ_JGYD01000018.1"/>
</dbReference>
<comment type="caution">
    <text evidence="2">The sequence shown here is derived from an EMBL/GenBank/DDBJ whole genome shotgun (WGS) entry which is preliminary data.</text>
</comment>
<dbReference type="InterPro" id="IPR043168">
    <property type="entry name" value="DegV_C"/>
</dbReference>
<dbReference type="Pfam" id="PF02645">
    <property type="entry name" value="DegV"/>
    <property type="match status" value="1"/>
</dbReference>
<dbReference type="Gene3D" id="3.40.50.10170">
    <property type="match status" value="1"/>
</dbReference>
<dbReference type="eggNOG" id="COG1307">
    <property type="taxonomic scope" value="Bacteria"/>
</dbReference>
<evidence type="ECO:0000256" key="1">
    <source>
        <dbReference type="ARBA" id="ARBA00023121"/>
    </source>
</evidence>